<dbReference type="InterPro" id="IPR020084">
    <property type="entry name" value="NUDIX_hydrolase_CS"/>
</dbReference>
<feature type="domain" description="Nudix hydrolase" evidence="4">
    <location>
        <begin position="19"/>
        <end position="150"/>
    </location>
</feature>
<dbReference type="PRINTS" id="PR00502">
    <property type="entry name" value="NUDIXFAMILY"/>
</dbReference>
<dbReference type="PANTHER" id="PTHR43046:SF2">
    <property type="entry name" value="8-OXO-DGTP DIPHOSPHATASE-RELATED"/>
    <property type="match status" value="1"/>
</dbReference>
<dbReference type="Gene3D" id="3.90.79.10">
    <property type="entry name" value="Nucleoside Triphosphate Pyrophosphohydrolase"/>
    <property type="match status" value="1"/>
</dbReference>
<evidence type="ECO:0000256" key="3">
    <source>
        <dbReference type="RuleBase" id="RU003476"/>
    </source>
</evidence>
<dbReference type="GO" id="GO:0016787">
    <property type="term" value="F:hydrolase activity"/>
    <property type="evidence" value="ECO:0007669"/>
    <property type="project" value="UniProtKB-KW"/>
</dbReference>
<comment type="caution">
    <text evidence="5">The sequence shown here is derived from an EMBL/GenBank/DDBJ whole genome shotgun (WGS) entry which is preliminary data.</text>
</comment>
<organism evidence="5 6">
    <name type="scientific">Sphingobium nicotianae</name>
    <dbReference type="NCBI Taxonomy" id="2782607"/>
    <lineage>
        <taxon>Bacteria</taxon>
        <taxon>Pseudomonadati</taxon>
        <taxon>Pseudomonadota</taxon>
        <taxon>Alphaproteobacteria</taxon>
        <taxon>Sphingomonadales</taxon>
        <taxon>Sphingomonadaceae</taxon>
        <taxon>Sphingobium</taxon>
    </lineage>
</organism>
<dbReference type="Pfam" id="PF00293">
    <property type="entry name" value="NUDIX"/>
    <property type="match status" value="1"/>
</dbReference>
<dbReference type="EMBL" id="JAHGAW010000008">
    <property type="protein sequence ID" value="MBT2187796.1"/>
    <property type="molecule type" value="Genomic_DNA"/>
</dbReference>
<dbReference type="InterPro" id="IPR020476">
    <property type="entry name" value="Nudix_hydrolase"/>
</dbReference>
<dbReference type="PROSITE" id="PS00893">
    <property type="entry name" value="NUDIX_BOX"/>
    <property type="match status" value="1"/>
</dbReference>
<dbReference type="InterPro" id="IPR000086">
    <property type="entry name" value="NUDIX_hydrolase_dom"/>
</dbReference>
<dbReference type="RefSeq" id="WP_214624058.1">
    <property type="nucleotide sequence ID" value="NZ_JAHGAW010000008.1"/>
</dbReference>
<reference evidence="5" key="1">
    <citation type="submission" date="2021-05" db="EMBL/GenBank/DDBJ databases">
        <title>Genome of Sphingobium sp. strain.</title>
        <authorList>
            <person name="Fan R."/>
        </authorList>
    </citation>
    <scope>NUCLEOTIDE SEQUENCE</scope>
    <source>
        <strain evidence="5">H33</strain>
    </source>
</reference>
<evidence type="ECO:0000256" key="2">
    <source>
        <dbReference type="ARBA" id="ARBA00022801"/>
    </source>
</evidence>
<evidence type="ECO:0000259" key="4">
    <source>
        <dbReference type="PROSITE" id="PS51462"/>
    </source>
</evidence>
<evidence type="ECO:0000313" key="5">
    <source>
        <dbReference type="EMBL" id="MBT2187796.1"/>
    </source>
</evidence>
<keyword evidence="6" id="KW-1185">Reference proteome</keyword>
<proteinExistence type="inferred from homology"/>
<evidence type="ECO:0000313" key="6">
    <source>
        <dbReference type="Proteomes" id="UP001138757"/>
    </source>
</evidence>
<protein>
    <submittedName>
        <fullName evidence="5">NUDIX domain-containing protein</fullName>
    </submittedName>
</protein>
<evidence type="ECO:0000256" key="1">
    <source>
        <dbReference type="ARBA" id="ARBA00001946"/>
    </source>
</evidence>
<name>A0A9X1DD13_9SPHN</name>
<dbReference type="Proteomes" id="UP001138757">
    <property type="component" value="Unassembled WGS sequence"/>
</dbReference>
<dbReference type="SUPFAM" id="SSF55811">
    <property type="entry name" value="Nudix"/>
    <property type="match status" value="1"/>
</dbReference>
<sequence>MTSHCDPQPTASEAGRSPALRPSVAAIIHDDHGRLLLQEKALDEGWSLPAGGIEIGETPREAVIREVLEETGWDVVVSHIVDVFGGHDFRYTYPDGHHVEYVVILFRCDIVGGDGIPRDEETRTTRYFSRDEMPELALPYPLSALFDARSPG</sequence>
<comment type="similarity">
    <text evidence="3">Belongs to the Nudix hydrolase family.</text>
</comment>
<dbReference type="PROSITE" id="PS51462">
    <property type="entry name" value="NUDIX"/>
    <property type="match status" value="1"/>
</dbReference>
<dbReference type="InterPro" id="IPR015797">
    <property type="entry name" value="NUDIX_hydrolase-like_dom_sf"/>
</dbReference>
<gene>
    <name evidence="5" type="ORF">KK488_12650</name>
</gene>
<dbReference type="AlphaFoldDB" id="A0A9X1DD13"/>
<accession>A0A9X1DD13</accession>
<dbReference type="PANTHER" id="PTHR43046">
    <property type="entry name" value="GDP-MANNOSE MANNOSYL HYDROLASE"/>
    <property type="match status" value="1"/>
</dbReference>
<comment type="cofactor">
    <cofactor evidence="1">
        <name>Mg(2+)</name>
        <dbReference type="ChEBI" id="CHEBI:18420"/>
    </cofactor>
</comment>
<keyword evidence="2 3" id="KW-0378">Hydrolase</keyword>